<accession>A0A3B1CP82</accession>
<dbReference type="Pfam" id="PF04368">
    <property type="entry name" value="DUF507"/>
    <property type="match status" value="1"/>
</dbReference>
<dbReference type="InterPro" id="IPR013824">
    <property type="entry name" value="Topo_IA_cen_sub1"/>
</dbReference>
<dbReference type="InterPro" id="IPR007463">
    <property type="entry name" value="DUF507"/>
</dbReference>
<proteinExistence type="predicted"/>
<dbReference type="Gene3D" id="1.10.460.10">
    <property type="entry name" value="Topoisomerase I, domain 2"/>
    <property type="match status" value="1"/>
</dbReference>
<dbReference type="InterPro" id="IPR023405">
    <property type="entry name" value="Topo_IA_core_domain"/>
</dbReference>
<evidence type="ECO:0008006" key="2">
    <source>
        <dbReference type="Google" id="ProtNLM"/>
    </source>
</evidence>
<gene>
    <name evidence="1" type="ORF">MNBD_NITROSPIRAE02-113</name>
</gene>
<reference evidence="1" key="1">
    <citation type="submission" date="2018-06" db="EMBL/GenBank/DDBJ databases">
        <authorList>
            <person name="Zhirakovskaya E."/>
        </authorList>
    </citation>
    <scope>NUCLEOTIDE SEQUENCE</scope>
</reference>
<organism evidence="1">
    <name type="scientific">hydrothermal vent metagenome</name>
    <dbReference type="NCBI Taxonomy" id="652676"/>
    <lineage>
        <taxon>unclassified sequences</taxon>
        <taxon>metagenomes</taxon>
        <taxon>ecological metagenomes</taxon>
    </lineage>
</organism>
<evidence type="ECO:0000313" key="1">
    <source>
        <dbReference type="EMBL" id="VAX26493.1"/>
    </source>
</evidence>
<protein>
    <recommendedName>
        <fullName evidence="2">DUF507 family protein</fullName>
    </recommendedName>
</protein>
<dbReference type="EMBL" id="UOGH01000002">
    <property type="protein sequence ID" value="VAX26493.1"/>
    <property type="molecule type" value="Genomic_DNA"/>
</dbReference>
<name>A0A3B1CP82_9ZZZZ</name>
<sequence length="93" mass="10907">MRIPKSWVAPMAKRIIDDLVKRGYIESTVPEKDLLVAVEGILLYELMAEDRLNEEVRGILQLHSSEIEEGRLDYRRLFDLTKRKLAKERNIVL</sequence>
<dbReference type="AlphaFoldDB" id="A0A3B1CP82"/>
<dbReference type="SUPFAM" id="SSF56712">
    <property type="entry name" value="Prokaryotic type I DNA topoisomerase"/>
    <property type="match status" value="1"/>
</dbReference>